<keyword evidence="5 9" id="KW-1133">Transmembrane helix</keyword>
<dbReference type="Gene3D" id="3.40.190.10">
    <property type="entry name" value="Periplasmic binding protein-like II"/>
    <property type="match status" value="1"/>
</dbReference>
<evidence type="ECO:0000256" key="7">
    <source>
        <dbReference type="ARBA" id="ARBA00023170"/>
    </source>
</evidence>
<evidence type="ECO:0000256" key="9">
    <source>
        <dbReference type="SAM" id="Phobius"/>
    </source>
</evidence>
<evidence type="ECO:0000256" key="3">
    <source>
        <dbReference type="ARBA" id="ARBA00022475"/>
    </source>
</evidence>
<comment type="similarity">
    <text evidence="2">Belongs to the glutamate-gated ion channel (TC 1.A.10.1) family.</text>
</comment>
<evidence type="ECO:0000313" key="12">
    <source>
        <dbReference type="Proteomes" id="UP000318571"/>
    </source>
</evidence>
<keyword evidence="7" id="KW-0675">Receptor</keyword>
<evidence type="ECO:0000259" key="10">
    <source>
        <dbReference type="Pfam" id="PF00060"/>
    </source>
</evidence>
<dbReference type="GO" id="GO:0050906">
    <property type="term" value="P:detection of stimulus involved in sensory perception"/>
    <property type="evidence" value="ECO:0007669"/>
    <property type="project" value="UniProtKB-ARBA"/>
</dbReference>
<feature type="transmembrane region" description="Helical" evidence="9">
    <location>
        <begin position="370"/>
        <end position="398"/>
    </location>
</feature>
<name>A0A553PFY6_TIGCA</name>
<feature type="transmembrane region" description="Helical" evidence="9">
    <location>
        <begin position="309"/>
        <end position="329"/>
    </location>
</feature>
<organism evidence="11 12">
    <name type="scientific">Tigriopus californicus</name>
    <name type="common">Marine copepod</name>
    <dbReference type="NCBI Taxonomy" id="6832"/>
    <lineage>
        <taxon>Eukaryota</taxon>
        <taxon>Metazoa</taxon>
        <taxon>Ecdysozoa</taxon>
        <taxon>Arthropoda</taxon>
        <taxon>Crustacea</taxon>
        <taxon>Multicrustacea</taxon>
        <taxon>Hexanauplia</taxon>
        <taxon>Copepoda</taxon>
        <taxon>Harpacticoida</taxon>
        <taxon>Harpacticidae</taxon>
        <taxon>Tigriopus</taxon>
    </lineage>
</organism>
<comment type="caution">
    <text evidence="11">The sequence shown here is derived from an EMBL/GenBank/DDBJ whole genome shotgun (WGS) entry which is preliminary data.</text>
</comment>
<evidence type="ECO:0000256" key="8">
    <source>
        <dbReference type="ARBA" id="ARBA00023180"/>
    </source>
</evidence>
<sequence length="582" mass="65379">MCQFHKREGSDIPFMKHIYWTKFGRMLALCGVVALMVPTCTRCGLIPTNRNIMQDTLLVLDQVKISYNEVVLLGSDRFPREFVPRFGTQSLKVNGKFLSKGNKHSKILSLWFVNSLHQVPRDCRNVIPIAARTKMHKASLVIGTNEEMVPSILVCLGHSLSIDSSVFFVTTLPNNTQLRRNNLERQEFSSITGPWAPFINEIQTSKINPMDVTFVDGIYVDAMRSLGETLNFTTRIQFNANYSWNQMVEKISNGSSFSIGLTGFSQTLERFLITDFSIPFSSTTVRILYPADSDRSPLHIYMGSFLVDAWGGIACSLLTCFVVLCSFAWMQKLSFQTERKLELSISFALVFVLLSHLGRRVPREPKANSLRLAFFSISFGGFILISLYRAMLGASLAVKIHQPPIRSMEELVVSDLSVLISQGTSVYKYFSTAMPSTPQYELFHQKIRGHEDPNSPDEMEILNKMAQGLLPKSILIGVYQPLSVSPSYPCQVRSLPKDFRTVGNGLMKERGVFQQLEQKWSTVQDVSTCFPQESRKIEASMEHVLTLFGVWFVGILVSGCACFGEIILSKVRDSPLPHPGGP</sequence>
<evidence type="ECO:0000313" key="11">
    <source>
        <dbReference type="EMBL" id="TRY76595.1"/>
    </source>
</evidence>
<keyword evidence="3" id="KW-1003">Cell membrane</keyword>
<dbReference type="GO" id="GO:0015276">
    <property type="term" value="F:ligand-gated monoatomic ion channel activity"/>
    <property type="evidence" value="ECO:0007669"/>
    <property type="project" value="InterPro"/>
</dbReference>
<dbReference type="PANTHER" id="PTHR42643:SF24">
    <property type="entry name" value="IONOTROPIC RECEPTOR 60A"/>
    <property type="match status" value="1"/>
</dbReference>
<dbReference type="Gene3D" id="1.10.287.70">
    <property type="match status" value="1"/>
</dbReference>
<keyword evidence="8" id="KW-0325">Glycoprotein</keyword>
<evidence type="ECO:0000256" key="4">
    <source>
        <dbReference type="ARBA" id="ARBA00022692"/>
    </source>
</evidence>
<evidence type="ECO:0000256" key="2">
    <source>
        <dbReference type="ARBA" id="ARBA00008685"/>
    </source>
</evidence>
<keyword evidence="6 9" id="KW-0472">Membrane</keyword>
<feature type="domain" description="Ionotropic glutamate receptor C-terminal" evidence="10">
    <location>
        <begin position="308"/>
        <end position="555"/>
    </location>
</feature>
<keyword evidence="4 9" id="KW-0812">Transmembrane</keyword>
<dbReference type="InterPro" id="IPR001320">
    <property type="entry name" value="Iontro_rcpt_C"/>
</dbReference>
<dbReference type="InterPro" id="IPR052192">
    <property type="entry name" value="Insect_Ionotropic_Sensory_Rcpt"/>
</dbReference>
<proteinExistence type="inferred from homology"/>
<feature type="transmembrane region" description="Helical" evidence="9">
    <location>
        <begin position="341"/>
        <end position="358"/>
    </location>
</feature>
<evidence type="ECO:0000256" key="1">
    <source>
        <dbReference type="ARBA" id="ARBA00004651"/>
    </source>
</evidence>
<dbReference type="SUPFAM" id="SSF53850">
    <property type="entry name" value="Periplasmic binding protein-like II"/>
    <property type="match status" value="1"/>
</dbReference>
<comment type="subcellular location">
    <subcellularLocation>
        <location evidence="1">Cell membrane</location>
        <topology evidence="1">Multi-pass membrane protein</topology>
    </subcellularLocation>
</comment>
<accession>A0A553PFY6</accession>
<dbReference type="EMBL" id="VCGU01000004">
    <property type="protein sequence ID" value="TRY76595.1"/>
    <property type="molecule type" value="Genomic_DNA"/>
</dbReference>
<dbReference type="Pfam" id="PF00060">
    <property type="entry name" value="Lig_chan"/>
    <property type="match status" value="1"/>
</dbReference>
<dbReference type="AlphaFoldDB" id="A0A553PFY6"/>
<protein>
    <recommendedName>
        <fullName evidence="10">Ionotropic glutamate receptor C-terminal domain-containing protein</fullName>
    </recommendedName>
</protein>
<feature type="transmembrane region" description="Helical" evidence="9">
    <location>
        <begin position="544"/>
        <end position="568"/>
    </location>
</feature>
<dbReference type="GO" id="GO:0005886">
    <property type="term" value="C:plasma membrane"/>
    <property type="evidence" value="ECO:0007669"/>
    <property type="project" value="UniProtKB-SubCell"/>
</dbReference>
<evidence type="ECO:0000256" key="6">
    <source>
        <dbReference type="ARBA" id="ARBA00023136"/>
    </source>
</evidence>
<keyword evidence="12" id="KW-1185">Reference proteome</keyword>
<reference evidence="11 12" key="1">
    <citation type="journal article" date="2018" name="Nat. Ecol. Evol.">
        <title>Genomic signatures of mitonuclear coevolution across populations of Tigriopus californicus.</title>
        <authorList>
            <person name="Barreto F.S."/>
            <person name="Watson E.T."/>
            <person name="Lima T.G."/>
            <person name="Willett C.S."/>
            <person name="Edmands S."/>
            <person name="Li W."/>
            <person name="Burton R.S."/>
        </authorList>
    </citation>
    <scope>NUCLEOTIDE SEQUENCE [LARGE SCALE GENOMIC DNA]</scope>
    <source>
        <strain evidence="11 12">San Diego</strain>
    </source>
</reference>
<evidence type="ECO:0000256" key="5">
    <source>
        <dbReference type="ARBA" id="ARBA00022989"/>
    </source>
</evidence>
<gene>
    <name evidence="11" type="ORF">TCAL_05323</name>
</gene>
<dbReference type="PANTHER" id="PTHR42643">
    <property type="entry name" value="IONOTROPIC RECEPTOR 20A-RELATED"/>
    <property type="match status" value="1"/>
</dbReference>
<dbReference type="Proteomes" id="UP000318571">
    <property type="component" value="Chromosome 5"/>
</dbReference>